<dbReference type="Proteomes" id="UP001379949">
    <property type="component" value="Unassembled WGS sequence"/>
</dbReference>
<dbReference type="Pfam" id="PF09932">
    <property type="entry name" value="DUF2164"/>
    <property type="match status" value="1"/>
</dbReference>
<dbReference type="EMBL" id="JBAKAR010000006">
    <property type="protein sequence ID" value="MEL0613439.1"/>
    <property type="molecule type" value="Genomic_DNA"/>
</dbReference>
<evidence type="ECO:0000313" key="2">
    <source>
        <dbReference type="Proteomes" id="UP001379949"/>
    </source>
</evidence>
<gene>
    <name evidence="1" type="ORF">V6242_09785</name>
</gene>
<protein>
    <submittedName>
        <fullName evidence="1">DUF2164 domain-containing protein</fullName>
    </submittedName>
</protein>
<organism evidence="1 2">
    <name type="scientific">Marinomonas arenicola</name>
    <dbReference type="NCBI Taxonomy" id="569601"/>
    <lineage>
        <taxon>Bacteria</taxon>
        <taxon>Pseudomonadati</taxon>
        <taxon>Pseudomonadota</taxon>
        <taxon>Gammaproteobacteria</taxon>
        <taxon>Oceanospirillales</taxon>
        <taxon>Oceanospirillaceae</taxon>
        <taxon>Marinomonas</taxon>
    </lineage>
</organism>
<keyword evidence="2" id="KW-1185">Reference proteome</keyword>
<comment type="caution">
    <text evidence="1">The sequence shown here is derived from an EMBL/GenBank/DDBJ whole genome shotgun (WGS) entry which is preliminary data.</text>
</comment>
<name>A0ABU9G739_9GAMM</name>
<sequence length="80" mass="9212">MSKLTLDSADKVKMTDQLKAYLEQEFDLSVGAFEAEFLLDFITDNFAATFYNKGLADAQQVMQEKMETFNDAIYELEMSY</sequence>
<evidence type="ECO:0000313" key="1">
    <source>
        <dbReference type="EMBL" id="MEL0613439.1"/>
    </source>
</evidence>
<accession>A0ABU9G739</accession>
<dbReference type="RefSeq" id="WP_133003279.1">
    <property type="nucleotide sequence ID" value="NZ_BAAAFB010000004.1"/>
</dbReference>
<reference evidence="1 2" key="1">
    <citation type="submission" date="2024-02" db="EMBL/GenBank/DDBJ databases">
        <title>Bacteria isolated from the canopy kelp, Nereocystis luetkeana.</title>
        <authorList>
            <person name="Pfister C.A."/>
            <person name="Younker I.T."/>
            <person name="Light S.H."/>
        </authorList>
    </citation>
    <scope>NUCLEOTIDE SEQUENCE [LARGE SCALE GENOMIC DNA]</scope>
    <source>
        <strain evidence="1 2">TI.4.07</strain>
    </source>
</reference>
<proteinExistence type="predicted"/>
<dbReference type="InterPro" id="IPR018680">
    <property type="entry name" value="DUF2164"/>
</dbReference>